<comment type="caution">
    <text evidence="1">The sequence shown here is derived from an EMBL/GenBank/DDBJ whole genome shotgun (WGS) entry which is preliminary data.</text>
</comment>
<evidence type="ECO:0000313" key="2">
    <source>
        <dbReference type="Proteomes" id="UP000315759"/>
    </source>
</evidence>
<dbReference type="Gene3D" id="1.10.8.1060">
    <property type="entry name" value="Corynebacterium glutamicum thioredoxin-dependent arsenate reductase, N-terminal domain"/>
    <property type="match status" value="1"/>
</dbReference>
<organism evidence="1 2">
    <name type="scientific">Mycolicibacterium hodleri</name>
    <dbReference type="NCBI Taxonomy" id="49897"/>
    <lineage>
        <taxon>Bacteria</taxon>
        <taxon>Bacillati</taxon>
        <taxon>Actinomycetota</taxon>
        <taxon>Actinomycetes</taxon>
        <taxon>Mycobacteriales</taxon>
        <taxon>Mycobacteriaceae</taxon>
        <taxon>Mycolicibacterium</taxon>
    </lineage>
</organism>
<accession>A0A544VZ46</accession>
<proteinExistence type="predicted"/>
<dbReference type="AlphaFoldDB" id="A0A544VZ46"/>
<name>A0A544VZ46_9MYCO</name>
<reference evidence="1 2" key="1">
    <citation type="submission" date="2018-10" db="EMBL/GenBank/DDBJ databases">
        <title>Draft genome of Mycobacterium hodleri strain B.</title>
        <authorList>
            <person name="Amande T.J."/>
            <person name="Mcgenity T.J."/>
        </authorList>
    </citation>
    <scope>NUCLEOTIDE SEQUENCE [LARGE SCALE GENOMIC DNA]</scope>
    <source>
        <strain evidence="1 2">B</strain>
    </source>
</reference>
<protein>
    <submittedName>
        <fullName evidence="1">Uncharacterized protein</fullName>
    </submittedName>
</protein>
<keyword evidence="2" id="KW-1185">Reference proteome</keyword>
<sequence length="70" mass="7712">MGAMSEQDALVHVHQRLSSRHSELTSEEILVVIQSAHASFDESPIRDFVPLLVERRAGAELSARESPTSV</sequence>
<gene>
    <name evidence="1" type="ORF">D8S82_17795</name>
</gene>
<dbReference type="RefSeq" id="WP_142553352.1">
    <property type="nucleotide sequence ID" value="NZ_VIFX01000022.1"/>
</dbReference>
<dbReference type="Proteomes" id="UP000315759">
    <property type="component" value="Unassembled WGS sequence"/>
</dbReference>
<dbReference type="NCBIfam" id="NF046112">
    <property type="entry name" value="MSMEG_6209_Nter"/>
    <property type="match status" value="1"/>
</dbReference>
<dbReference type="EMBL" id="VIFX01000022">
    <property type="protein sequence ID" value="TQR85265.1"/>
    <property type="molecule type" value="Genomic_DNA"/>
</dbReference>
<evidence type="ECO:0000313" key="1">
    <source>
        <dbReference type="EMBL" id="TQR85265.1"/>
    </source>
</evidence>